<accession>A0A485M1J8</accession>
<keyword evidence="1" id="KW-0732">Signal</keyword>
<dbReference type="PANTHER" id="PTHR39160:SF4">
    <property type="entry name" value="RESUSCITATION-PROMOTING FACTOR RPFB"/>
    <property type="match status" value="1"/>
</dbReference>
<organism evidence="3">
    <name type="scientific">anaerobic digester metagenome</name>
    <dbReference type="NCBI Taxonomy" id="1263854"/>
    <lineage>
        <taxon>unclassified sequences</taxon>
        <taxon>metagenomes</taxon>
        <taxon>ecological metagenomes</taxon>
    </lineage>
</organism>
<dbReference type="SUPFAM" id="SSF50685">
    <property type="entry name" value="Barwin-like endoglucanases"/>
    <property type="match status" value="1"/>
</dbReference>
<dbReference type="GO" id="GO:0004553">
    <property type="term" value="F:hydrolase activity, hydrolyzing O-glycosyl compounds"/>
    <property type="evidence" value="ECO:0007669"/>
    <property type="project" value="InterPro"/>
</dbReference>
<dbReference type="GO" id="GO:0009254">
    <property type="term" value="P:peptidoglycan turnover"/>
    <property type="evidence" value="ECO:0007669"/>
    <property type="project" value="InterPro"/>
</dbReference>
<protein>
    <submittedName>
        <fullName evidence="3">Cell wall-binding protein YocH</fullName>
    </submittedName>
</protein>
<dbReference type="EMBL" id="CAADRM010000089">
    <property type="protein sequence ID" value="VFU14315.1"/>
    <property type="molecule type" value="Genomic_DNA"/>
</dbReference>
<dbReference type="PANTHER" id="PTHR39160">
    <property type="entry name" value="CELL WALL-BINDING PROTEIN YOCH"/>
    <property type="match status" value="1"/>
</dbReference>
<dbReference type="InterPro" id="IPR036908">
    <property type="entry name" value="RlpA-like_sf"/>
</dbReference>
<evidence type="ECO:0000259" key="2">
    <source>
        <dbReference type="Pfam" id="PF06725"/>
    </source>
</evidence>
<dbReference type="InterPro" id="IPR059180">
    <property type="entry name" value="3D_YorM"/>
</dbReference>
<dbReference type="Pfam" id="PF06725">
    <property type="entry name" value="3D"/>
    <property type="match status" value="1"/>
</dbReference>
<gene>
    <name evidence="3" type="ORF">SCFA_270080</name>
</gene>
<reference evidence="3" key="1">
    <citation type="submission" date="2019-03" db="EMBL/GenBank/DDBJ databases">
        <authorList>
            <person name="Hao L."/>
        </authorList>
    </citation>
    <scope>NUCLEOTIDE SEQUENCE</scope>
</reference>
<dbReference type="InterPro" id="IPR010611">
    <property type="entry name" value="3D_dom"/>
</dbReference>
<dbReference type="Gene3D" id="2.40.40.10">
    <property type="entry name" value="RlpA-like domain"/>
    <property type="match status" value="1"/>
</dbReference>
<dbReference type="AlphaFoldDB" id="A0A485M1J8"/>
<dbReference type="CDD" id="cd14667">
    <property type="entry name" value="3D_containing_proteins"/>
    <property type="match status" value="1"/>
</dbReference>
<sequence length="80" mass="9385">MIPLRTVFFPWLLFPRKGTIAADTRHYPFGTRMYVPGYGWGMVEDRGSAIKGPNRLDIYFDSHSQALKWGRKKVRVKIER</sequence>
<name>A0A485M1J8_9ZZZZ</name>
<feature type="domain" description="3D" evidence="2">
    <location>
        <begin position="19"/>
        <end position="78"/>
    </location>
</feature>
<evidence type="ECO:0000256" key="1">
    <source>
        <dbReference type="ARBA" id="ARBA00022729"/>
    </source>
</evidence>
<evidence type="ECO:0000313" key="3">
    <source>
        <dbReference type="EMBL" id="VFU14315.1"/>
    </source>
</evidence>
<proteinExistence type="predicted"/>
<dbReference type="GO" id="GO:0019867">
    <property type="term" value="C:outer membrane"/>
    <property type="evidence" value="ECO:0007669"/>
    <property type="project" value="InterPro"/>
</dbReference>
<dbReference type="InterPro" id="IPR051933">
    <property type="entry name" value="Resuscitation_pf_RpfB"/>
</dbReference>